<dbReference type="InterPro" id="IPR010359">
    <property type="entry name" value="IrrE_HExxH"/>
</dbReference>
<dbReference type="GO" id="GO:0003677">
    <property type="term" value="F:DNA binding"/>
    <property type="evidence" value="ECO:0007669"/>
    <property type="project" value="InterPro"/>
</dbReference>
<dbReference type="Pfam" id="PF06114">
    <property type="entry name" value="Peptidase_M78"/>
    <property type="match status" value="1"/>
</dbReference>
<dbReference type="EMBL" id="LAZR01005801">
    <property type="protein sequence ID" value="KKM97026.1"/>
    <property type="molecule type" value="Genomic_DNA"/>
</dbReference>
<dbReference type="PANTHER" id="PTHR43236">
    <property type="entry name" value="ANTITOXIN HIGA1"/>
    <property type="match status" value="1"/>
</dbReference>
<gene>
    <name evidence="3" type="ORF">LCGC14_1172220</name>
</gene>
<dbReference type="AlphaFoldDB" id="A0A0F9MCE6"/>
<evidence type="ECO:0000259" key="2">
    <source>
        <dbReference type="PROSITE" id="PS50943"/>
    </source>
</evidence>
<comment type="similarity">
    <text evidence="1">Belongs to the short-chain fatty acyl-CoA assimilation regulator (ScfR) family.</text>
</comment>
<evidence type="ECO:0000256" key="1">
    <source>
        <dbReference type="ARBA" id="ARBA00007227"/>
    </source>
</evidence>
<accession>A0A0F9MCE6</accession>
<dbReference type="InterPro" id="IPR001387">
    <property type="entry name" value="Cro/C1-type_HTH"/>
</dbReference>
<dbReference type="InterPro" id="IPR010982">
    <property type="entry name" value="Lambda_DNA-bd_dom_sf"/>
</dbReference>
<comment type="caution">
    <text evidence="3">The sequence shown here is derived from an EMBL/GenBank/DDBJ whole genome shotgun (WGS) entry which is preliminary data.</text>
</comment>
<organism evidence="3">
    <name type="scientific">marine sediment metagenome</name>
    <dbReference type="NCBI Taxonomy" id="412755"/>
    <lineage>
        <taxon>unclassified sequences</taxon>
        <taxon>metagenomes</taxon>
        <taxon>ecological metagenomes</taxon>
    </lineage>
</organism>
<dbReference type="SUPFAM" id="SSF47413">
    <property type="entry name" value="lambda repressor-like DNA-binding domains"/>
    <property type="match status" value="1"/>
</dbReference>
<evidence type="ECO:0000313" key="3">
    <source>
        <dbReference type="EMBL" id="KKM97026.1"/>
    </source>
</evidence>
<dbReference type="SUPFAM" id="SSF55486">
    <property type="entry name" value="Metalloproteases ('zincins'), catalytic domain"/>
    <property type="match status" value="1"/>
</dbReference>
<name>A0A0F9MCE6_9ZZZZ</name>
<protein>
    <recommendedName>
        <fullName evidence="2">HTH cro/C1-type domain-containing protein</fullName>
    </recommendedName>
</protein>
<dbReference type="Gene3D" id="1.10.10.2910">
    <property type="match status" value="1"/>
</dbReference>
<sequence>MANSQLAYINPVILKLARKQCGYTIEQAAKSYLSPKKLEKVERGDEYLTFIQFLKLANRYKRPPAFFYLKEPLIEEILLEDFRTLESKEVKFSPILIDTYKKIKKKRDIAVKYQNFDKKYDYSLINLINIENKPQDVAGIILNILKVTMSQRKKWKNEYDALNSWKEAIENMGILVFQVSGISVEDEMRGFSISELPYPTIVINRNDSPLGRIFTLIHEFGHLMLKKGGICTARKKDEEHFEIERFCNTISGAVLVPRSELLRIQNIEHLDKTKRWEEYELDQLKKTFWASKEVILRRLLILNKTTKKYYQKKRGEWKKLPKPSKGGGPLPYQKVLTGNSKNYIKIVINAMYEDKITKQDVSYYLDMKLKHLSKLEEKL</sequence>
<dbReference type="InterPro" id="IPR052345">
    <property type="entry name" value="Rad_response_metalloprotease"/>
</dbReference>
<dbReference type="PROSITE" id="PS50943">
    <property type="entry name" value="HTH_CROC1"/>
    <property type="match status" value="1"/>
</dbReference>
<proteinExistence type="inferred from homology"/>
<feature type="domain" description="HTH cro/C1-type" evidence="2">
    <location>
        <begin position="14"/>
        <end position="67"/>
    </location>
</feature>
<reference evidence="3" key="1">
    <citation type="journal article" date="2015" name="Nature">
        <title>Complex archaea that bridge the gap between prokaryotes and eukaryotes.</title>
        <authorList>
            <person name="Spang A."/>
            <person name="Saw J.H."/>
            <person name="Jorgensen S.L."/>
            <person name="Zaremba-Niedzwiedzka K."/>
            <person name="Martijn J."/>
            <person name="Lind A.E."/>
            <person name="van Eijk R."/>
            <person name="Schleper C."/>
            <person name="Guy L."/>
            <person name="Ettema T.J."/>
        </authorList>
    </citation>
    <scope>NUCLEOTIDE SEQUENCE</scope>
</reference>
<dbReference type="PANTHER" id="PTHR43236:SF2">
    <property type="entry name" value="BLL0069 PROTEIN"/>
    <property type="match status" value="1"/>
</dbReference>